<evidence type="ECO:0000313" key="4">
    <source>
        <dbReference type="EMBL" id="KAK0154442.1"/>
    </source>
</evidence>
<dbReference type="PANTHER" id="PTHR37984:SF8">
    <property type="entry name" value="CCHC-TYPE DOMAIN-CONTAINING PROTEIN"/>
    <property type="match status" value="1"/>
</dbReference>
<dbReference type="Proteomes" id="UP001174136">
    <property type="component" value="Unassembled WGS sequence"/>
</dbReference>
<feature type="domain" description="Reverse transcriptase" evidence="3">
    <location>
        <begin position="8"/>
        <end position="96"/>
    </location>
</feature>
<keyword evidence="5" id="KW-1185">Reference proteome</keyword>
<dbReference type="PANTHER" id="PTHR37984">
    <property type="entry name" value="PROTEIN CBG26694"/>
    <property type="match status" value="1"/>
</dbReference>
<dbReference type="Pfam" id="PF00078">
    <property type="entry name" value="RVT_1"/>
    <property type="match status" value="1"/>
</dbReference>
<evidence type="ECO:0000256" key="2">
    <source>
        <dbReference type="ARBA" id="ARBA00012180"/>
    </source>
</evidence>
<dbReference type="InterPro" id="IPR043128">
    <property type="entry name" value="Rev_trsase/Diguanyl_cyclase"/>
</dbReference>
<evidence type="ECO:0000256" key="1">
    <source>
        <dbReference type="ARBA" id="ARBA00010879"/>
    </source>
</evidence>
<dbReference type="GO" id="GO:0004523">
    <property type="term" value="F:RNA-DNA hybrid ribonuclease activity"/>
    <property type="evidence" value="ECO:0007669"/>
    <property type="project" value="UniProtKB-EC"/>
</dbReference>
<sequence length="210" mass="24427">MVTVVKPNKLRICIDPQDLNKAIRREHYPLRTVEEIVAEMPNAKVFSVLDANHGFWQVQIDDESSKLCTFNTPFGRYRFLRLPFGISSAPEVFQRLQRYELQVKYKPGKELYIADTLSRAYLKEHTEPLLEDELQVHVLSSYLPISTGKLNAFKTATAADEEMRLVMNCVQTGWPAEIRHVPPEVRKYWTFREELTCSDGLLHELLYRIA</sequence>
<dbReference type="Gene3D" id="3.10.10.10">
    <property type="entry name" value="HIV Type 1 Reverse Transcriptase, subunit A, domain 1"/>
    <property type="match status" value="1"/>
</dbReference>
<dbReference type="Gene3D" id="3.30.70.270">
    <property type="match status" value="1"/>
</dbReference>
<proteinExistence type="inferred from homology"/>
<dbReference type="InterPro" id="IPR000477">
    <property type="entry name" value="RT_dom"/>
</dbReference>
<protein>
    <recommendedName>
        <fullName evidence="2">ribonuclease H</fullName>
        <ecNumber evidence="2">3.1.26.4</ecNumber>
    </recommendedName>
</protein>
<comment type="similarity">
    <text evidence="1">Belongs to the beta type-B retroviral polymerase family. HERV class-II K(HML-2) pol subfamily.</text>
</comment>
<dbReference type="CDD" id="cd01647">
    <property type="entry name" value="RT_LTR"/>
    <property type="match status" value="1"/>
</dbReference>
<dbReference type="SUPFAM" id="SSF56672">
    <property type="entry name" value="DNA/RNA polymerases"/>
    <property type="match status" value="1"/>
</dbReference>
<accession>A0AA47NAD3</accession>
<evidence type="ECO:0000259" key="3">
    <source>
        <dbReference type="Pfam" id="PF00078"/>
    </source>
</evidence>
<dbReference type="AlphaFoldDB" id="A0AA47NAD3"/>
<name>A0AA47NAD3_MERPO</name>
<dbReference type="InterPro" id="IPR043502">
    <property type="entry name" value="DNA/RNA_pol_sf"/>
</dbReference>
<dbReference type="InterPro" id="IPR050951">
    <property type="entry name" value="Retrovirus_Pol_polyprotein"/>
</dbReference>
<gene>
    <name evidence="4" type="ORF">N1851_003464</name>
</gene>
<organism evidence="4 5">
    <name type="scientific">Merluccius polli</name>
    <name type="common">Benguela hake</name>
    <name type="synonym">Merluccius cadenati</name>
    <dbReference type="NCBI Taxonomy" id="89951"/>
    <lineage>
        <taxon>Eukaryota</taxon>
        <taxon>Metazoa</taxon>
        <taxon>Chordata</taxon>
        <taxon>Craniata</taxon>
        <taxon>Vertebrata</taxon>
        <taxon>Euteleostomi</taxon>
        <taxon>Actinopterygii</taxon>
        <taxon>Neopterygii</taxon>
        <taxon>Teleostei</taxon>
        <taxon>Neoteleostei</taxon>
        <taxon>Acanthomorphata</taxon>
        <taxon>Zeiogadaria</taxon>
        <taxon>Gadariae</taxon>
        <taxon>Gadiformes</taxon>
        <taxon>Gadoidei</taxon>
        <taxon>Merlucciidae</taxon>
        <taxon>Merluccius</taxon>
    </lineage>
</organism>
<comment type="caution">
    <text evidence="4">The sequence shown here is derived from an EMBL/GenBank/DDBJ whole genome shotgun (WGS) entry which is preliminary data.</text>
</comment>
<dbReference type="EC" id="3.1.26.4" evidence="2"/>
<reference evidence="4" key="1">
    <citation type="journal article" date="2023" name="Front. Mar. Sci.">
        <title>A new Merluccius polli reference genome to investigate the effects of global change in West African waters.</title>
        <authorList>
            <person name="Mateo J.L."/>
            <person name="Blanco-Fernandez C."/>
            <person name="Garcia-Vazquez E."/>
            <person name="Machado-Schiaffino G."/>
        </authorList>
    </citation>
    <scope>NUCLEOTIDE SEQUENCE</scope>
    <source>
        <strain evidence="4">C29</strain>
        <tissue evidence="4">Fin</tissue>
    </source>
</reference>
<dbReference type="EMBL" id="JAOPHQ010000516">
    <property type="protein sequence ID" value="KAK0154442.1"/>
    <property type="molecule type" value="Genomic_DNA"/>
</dbReference>
<evidence type="ECO:0000313" key="5">
    <source>
        <dbReference type="Proteomes" id="UP001174136"/>
    </source>
</evidence>